<feature type="non-terminal residue" evidence="8">
    <location>
        <position position="1"/>
    </location>
</feature>
<proteinExistence type="predicted"/>
<evidence type="ECO:0000259" key="7">
    <source>
        <dbReference type="PROSITE" id="PS50850"/>
    </source>
</evidence>
<protein>
    <recommendedName>
        <fullName evidence="7">Major facilitator superfamily (MFS) profile domain-containing protein</fullName>
    </recommendedName>
</protein>
<feature type="domain" description="Major facilitator superfamily (MFS) profile" evidence="7">
    <location>
        <begin position="1"/>
        <end position="47"/>
    </location>
</feature>
<evidence type="ECO:0000256" key="4">
    <source>
        <dbReference type="ARBA" id="ARBA00022989"/>
    </source>
</evidence>
<evidence type="ECO:0000313" key="9">
    <source>
        <dbReference type="Proteomes" id="UP000663848"/>
    </source>
</evidence>
<keyword evidence="5 6" id="KW-0472">Membrane</keyword>
<dbReference type="InterPro" id="IPR036259">
    <property type="entry name" value="MFS_trans_sf"/>
</dbReference>
<dbReference type="InterPro" id="IPR005828">
    <property type="entry name" value="MFS_sugar_transport-like"/>
</dbReference>
<comment type="caution">
    <text evidence="8">The sequence shown here is derived from an EMBL/GenBank/DDBJ whole genome shotgun (WGS) entry which is preliminary data.</text>
</comment>
<keyword evidence="2" id="KW-0813">Transport</keyword>
<comment type="subcellular location">
    <subcellularLocation>
        <location evidence="1">Membrane</location>
        <topology evidence="1">Multi-pass membrane protein</topology>
    </subcellularLocation>
</comment>
<dbReference type="SUPFAM" id="SSF103473">
    <property type="entry name" value="MFS general substrate transporter"/>
    <property type="match status" value="1"/>
</dbReference>
<sequence>MIGGLFGGFITDRFGRKGGMLLNNIVSVLACVLMFISKPIYSYEALI</sequence>
<dbReference type="GO" id="GO:0016020">
    <property type="term" value="C:membrane"/>
    <property type="evidence" value="ECO:0007669"/>
    <property type="project" value="UniProtKB-SubCell"/>
</dbReference>
<dbReference type="EMBL" id="CAJOBR010067686">
    <property type="protein sequence ID" value="CAF5089343.1"/>
    <property type="molecule type" value="Genomic_DNA"/>
</dbReference>
<dbReference type="AlphaFoldDB" id="A0A822E2Z6"/>
<gene>
    <name evidence="8" type="ORF">QYT958_LOCUS44265</name>
</gene>
<dbReference type="InterPro" id="IPR020846">
    <property type="entry name" value="MFS_dom"/>
</dbReference>
<feature type="transmembrane region" description="Helical" evidence="6">
    <location>
        <begin position="21"/>
        <end position="41"/>
    </location>
</feature>
<name>A0A822E2Z6_9BILA</name>
<keyword evidence="3 6" id="KW-0812">Transmembrane</keyword>
<accession>A0A822E2Z6</accession>
<dbReference type="GO" id="GO:0015149">
    <property type="term" value="F:hexose transmembrane transporter activity"/>
    <property type="evidence" value="ECO:0007669"/>
    <property type="project" value="TreeGrafter"/>
</dbReference>
<evidence type="ECO:0000313" key="8">
    <source>
        <dbReference type="EMBL" id="CAF5089343.1"/>
    </source>
</evidence>
<dbReference type="PANTHER" id="PTHR23503">
    <property type="entry name" value="SOLUTE CARRIER FAMILY 2"/>
    <property type="match status" value="1"/>
</dbReference>
<evidence type="ECO:0000256" key="5">
    <source>
        <dbReference type="ARBA" id="ARBA00023136"/>
    </source>
</evidence>
<dbReference type="InterPro" id="IPR045263">
    <property type="entry name" value="GLUT"/>
</dbReference>
<dbReference type="Gene3D" id="1.20.1250.20">
    <property type="entry name" value="MFS general substrate transporter like domains"/>
    <property type="match status" value="1"/>
</dbReference>
<dbReference type="PROSITE" id="PS50850">
    <property type="entry name" value="MFS"/>
    <property type="match status" value="1"/>
</dbReference>
<dbReference type="PANTHER" id="PTHR23503:SF8">
    <property type="entry name" value="FACILITATED GLUCOSE TRANSPORTER PROTEIN 1"/>
    <property type="match status" value="1"/>
</dbReference>
<evidence type="ECO:0000256" key="3">
    <source>
        <dbReference type="ARBA" id="ARBA00022692"/>
    </source>
</evidence>
<evidence type="ECO:0000256" key="1">
    <source>
        <dbReference type="ARBA" id="ARBA00004141"/>
    </source>
</evidence>
<evidence type="ECO:0000256" key="2">
    <source>
        <dbReference type="ARBA" id="ARBA00022448"/>
    </source>
</evidence>
<dbReference type="Proteomes" id="UP000663848">
    <property type="component" value="Unassembled WGS sequence"/>
</dbReference>
<keyword evidence="4 6" id="KW-1133">Transmembrane helix</keyword>
<organism evidence="8 9">
    <name type="scientific">Rotaria socialis</name>
    <dbReference type="NCBI Taxonomy" id="392032"/>
    <lineage>
        <taxon>Eukaryota</taxon>
        <taxon>Metazoa</taxon>
        <taxon>Spiralia</taxon>
        <taxon>Gnathifera</taxon>
        <taxon>Rotifera</taxon>
        <taxon>Eurotatoria</taxon>
        <taxon>Bdelloidea</taxon>
        <taxon>Philodinida</taxon>
        <taxon>Philodinidae</taxon>
        <taxon>Rotaria</taxon>
    </lineage>
</organism>
<evidence type="ECO:0000256" key="6">
    <source>
        <dbReference type="SAM" id="Phobius"/>
    </source>
</evidence>
<dbReference type="Pfam" id="PF00083">
    <property type="entry name" value="Sugar_tr"/>
    <property type="match status" value="1"/>
</dbReference>
<reference evidence="8" key="1">
    <citation type="submission" date="2021-02" db="EMBL/GenBank/DDBJ databases">
        <authorList>
            <person name="Nowell W R."/>
        </authorList>
    </citation>
    <scope>NUCLEOTIDE SEQUENCE</scope>
</reference>